<gene>
    <name evidence="3" type="ORF">HNQ61_004284</name>
</gene>
<evidence type="ECO:0000313" key="3">
    <source>
        <dbReference type="EMBL" id="MBB6072621.1"/>
    </source>
</evidence>
<organism evidence="3 4">
    <name type="scientific">Longimicrobium terrae</name>
    <dbReference type="NCBI Taxonomy" id="1639882"/>
    <lineage>
        <taxon>Bacteria</taxon>
        <taxon>Pseudomonadati</taxon>
        <taxon>Gemmatimonadota</taxon>
        <taxon>Longimicrobiia</taxon>
        <taxon>Longimicrobiales</taxon>
        <taxon>Longimicrobiaceae</taxon>
        <taxon>Longimicrobium</taxon>
    </lineage>
</organism>
<proteinExistence type="predicted"/>
<protein>
    <submittedName>
        <fullName evidence="3">Putative repeat protein (TIGR01451 family)</fullName>
    </submittedName>
</protein>
<sequence length="407" mass="40443">MKTLRRAALAALLLAPVALVKPASAQLTPEGTVITNTATASWTDANNNTYANVTASASVTVGYLANPDVASPATVTPASPSTGNELPFTITNSGNGVDSVTVATTAGTGVTITGYKLGSTTYPTLAALNAALAVTSVPANGTVTVTVVYTVAPGRGGQTTPVTLTATSRRVTTTSDASTTNVIPPVAGGAGTTVEGGASSNATVYRLPSNGTGYSATYTLTNTGNASDTYSLVPASSNGAVVTLGTMTGTGVSGGQVTIPAGGSVTITVNYTVSQVPAGSTSNITLTSTSGNNSAVTTTGTVTVIVIRAALTMTKQAFRDNQTTAVSGTVLPGEYIWYRITVTNAGGAAAATVAVSDPLPSQVTYVSTATDAAGWTITETSGTVSASLTGTLAPAASRYFWIRVRVK</sequence>
<dbReference type="RefSeq" id="WP_170032670.1">
    <property type="nucleotide sequence ID" value="NZ_JABDTL010000001.1"/>
</dbReference>
<dbReference type="AlphaFoldDB" id="A0A841H3D5"/>
<dbReference type="EMBL" id="JACHIA010000016">
    <property type="protein sequence ID" value="MBB6072621.1"/>
    <property type="molecule type" value="Genomic_DNA"/>
</dbReference>
<keyword evidence="1" id="KW-0732">Signal</keyword>
<evidence type="ECO:0000313" key="4">
    <source>
        <dbReference type="Proteomes" id="UP000582837"/>
    </source>
</evidence>
<comment type="caution">
    <text evidence="3">The sequence shown here is derived from an EMBL/GenBank/DDBJ whole genome shotgun (WGS) entry which is preliminary data.</text>
</comment>
<name>A0A841H3D5_9BACT</name>
<dbReference type="InterPro" id="IPR001434">
    <property type="entry name" value="OmcB-like_DUF11"/>
</dbReference>
<feature type="domain" description="DUF11" evidence="2">
    <location>
        <begin position="324"/>
        <end position="406"/>
    </location>
</feature>
<dbReference type="Proteomes" id="UP000582837">
    <property type="component" value="Unassembled WGS sequence"/>
</dbReference>
<reference evidence="3 4" key="1">
    <citation type="submission" date="2020-08" db="EMBL/GenBank/DDBJ databases">
        <title>Genomic Encyclopedia of Type Strains, Phase IV (KMG-IV): sequencing the most valuable type-strain genomes for metagenomic binning, comparative biology and taxonomic classification.</title>
        <authorList>
            <person name="Goeker M."/>
        </authorList>
    </citation>
    <scope>NUCLEOTIDE SEQUENCE [LARGE SCALE GENOMIC DNA]</scope>
    <source>
        <strain evidence="3 4">DSM 29007</strain>
    </source>
</reference>
<feature type="signal peptide" evidence="1">
    <location>
        <begin position="1"/>
        <end position="25"/>
    </location>
</feature>
<evidence type="ECO:0000259" key="2">
    <source>
        <dbReference type="Pfam" id="PF01345"/>
    </source>
</evidence>
<dbReference type="Pfam" id="PF01345">
    <property type="entry name" value="DUF11"/>
    <property type="match status" value="1"/>
</dbReference>
<keyword evidence="4" id="KW-1185">Reference proteome</keyword>
<dbReference type="NCBIfam" id="TIGR01451">
    <property type="entry name" value="B_ant_repeat"/>
    <property type="match status" value="1"/>
</dbReference>
<feature type="chain" id="PRO_5032520696" evidence="1">
    <location>
        <begin position="26"/>
        <end position="407"/>
    </location>
</feature>
<accession>A0A841H3D5</accession>
<evidence type="ECO:0000256" key="1">
    <source>
        <dbReference type="SAM" id="SignalP"/>
    </source>
</evidence>
<dbReference type="InterPro" id="IPR047589">
    <property type="entry name" value="DUF11_rpt"/>
</dbReference>